<gene>
    <name evidence="5" type="primary">LOC104610549</name>
</gene>
<dbReference type="STRING" id="4432.A0A1U8B3U6"/>
<accession>A0A1U8B3U6</accession>
<comment type="similarity">
    <text evidence="1">Belongs to the SPT2 family.</text>
</comment>
<feature type="region of interest" description="Disordered" evidence="3">
    <location>
        <begin position="118"/>
        <end position="149"/>
    </location>
</feature>
<feature type="region of interest" description="Disordered" evidence="3">
    <location>
        <begin position="171"/>
        <end position="424"/>
    </location>
</feature>
<name>A0A1U8B3U6_NELNU</name>
<feature type="compositionally biased region" description="Acidic residues" evidence="3">
    <location>
        <begin position="15"/>
        <end position="39"/>
    </location>
</feature>
<dbReference type="GO" id="GO:0006334">
    <property type="term" value="P:nucleosome assembly"/>
    <property type="evidence" value="ECO:0000318"/>
    <property type="project" value="GO_Central"/>
</dbReference>
<evidence type="ECO:0000313" key="4">
    <source>
        <dbReference type="Proteomes" id="UP000189703"/>
    </source>
</evidence>
<dbReference type="OrthoDB" id="6259853at2759"/>
<dbReference type="OMA" id="ATNGYHR"/>
<feature type="compositionally biased region" description="Basic and acidic residues" evidence="3">
    <location>
        <begin position="406"/>
        <end position="424"/>
    </location>
</feature>
<feature type="compositionally biased region" description="Polar residues" evidence="3">
    <location>
        <begin position="194"/>
        <end position="207"/>
    </location>
</feature>
<dbReference type="GeneID" id="104610549"/>
<feature type="compositionally biased region" description="Basic and acidic residues" evidence="3">
    <location>
        <begin position="1"/>
        <end position="14"/>
    </location>
</feature>
<dbReference type="Pfam" id="PF08243">
    <property type="entry name" value="SPT2"/>
    <property type="match status" value="1"/>
</dbReference>
<dbReference type="PANTHER" id="PTHR22691:SF8">
    <property type="entry name" value="PROTEIN SPT2 HOMOLOG"/>
    <property type="match status" value="1"/>
</dbReference>
<feature type="compositionally biased region" description="Basic and acidic residues" evidence="3">
    <location>
        <begin position="312"/>
        <end position="325"/>
    </location>
</feature>
<dbReference type="GO" id="GO:0042393">
    <property type="term" value="F:histone binding"/>
    <property type="evidence" value="ECO:0000318"/>
    <property type="project" value="GO_Central"/>
</dbReference>
<dbReference type="FunCoup" id="A0A1U8B3U6">
    <property type="interactions" value="1621"/>
</dbReference>
<evidence type="ECO:0000256" key="1">
    <source>
        <dbReference type="ARBA" id="ARBA00006461"/>
    </source>
</evidence>
<dbReference type="GO" id="GO:0005730">
    <property type="term" value="C:nucleolus"/>
    <property type="evidence" value="ECO:0000318"/>
    <property type="project" value="GO_Central"/>
</dbReference>
<dbReference type="SMART" id="SM00784">
    <property type="entry name" value="SPT2"/>
    <property type="match status" value="1"/>
</dbReference>
<protein>
    <submittedName>
        <fullName evidence="5">Protein SPT2 homolog isoform X1</fullName>
    </submittedName>
</protein>
<feature type="region of interest" description="Disordered" evidence="3">
    <location>
        <begin position="61"/>
        <end position="86"/>
    </location>
</feature>
<dbReference type="InParanoid" id="A0A1U8B3U6"/>
<feature type="compositionally biased region" description="Polar residues" evidence="3">
    <location>
        <begin position="127"/>
        <end position="137"/>
    </location>
</feature>
<dbReference type="PANTHER" id="PTHR22691">
    <property type="entry name" value="YEAST SPT2-RELATED"/>
    <property type="match status" value="1"/>
</dbReference>
<dbReference type="InterPro" id="IPR013256">
    <property type="entry name" value="Chromatin_SPT2"/>
</dbReference>
<dbReference type="eggNOG" id="ENOG502QRJX">
    <property type="taxonomic scope" value="Eukaryota"/>
</dbReference>
<keyword evidence="4" id="KW-1185">Reference proteome</keyword>
<sequence>MRGYSRAELHQHDEEFGDYEEDGEDQEGEAEEEYEEEEDPKPTKEELEYLKLRQKLKESLRKKIKKESSSVPTQVQEKKKLPYDNYGSFFGPSQPVIAQRVIQESKSILENQHLASRFSSLHHAAQNKKSPTPTASGTKPAVREEPPKIVSELQKKVQKLKDTRDYSFLLSDDAEFPAPTKEPPPRNVSVPDARSTQVPLKSKQLVNKPSRPVSNGHEERKPVSMNHKMPPKAGVQKVAPPSRPKSTSTDPRRELGSNSGNGPGRPVGPKGLPSKMPVPTVEKKASAVGAKSSQSGVQKAPLPKLHPPVQKQHSEQKFREPERNKVITKQPVSSKPQIKAPKQIPVRASMQEQRPKKKPVKRYSDEEDEDEGDQAISMIRKMFGYNPNKYTGRDEDDSDMEANFDDIQREERKSAKIAREEDERELRLIEEEERRERLRKLKKRKLRQ</sequence>
<evidence type="ECO:0000256" key="3">
    <source>
        <dbReference type="SAM" id="MobiDB-lite"/>
    </source>
</evidence>
<dbReference type="RefSeq" id="XP_010275520.1">
    <property type="nucleotide sequence ID" value="XM_010277218.2"/>
</dbReference>
<dbReference type="KEGG" id="nnu:104610549"/>
<dbReference type="GO" id="GO:0006360">
    <property type="term" value="P:transcription by RNA polymerase I"/>
    <property type="evidence" value="ECO:0000318"/>
    <property type="project" value="GO_Central"/>
</dbReference>
<feature type="region of interest" description="Disordered" evidence="3">
    <location>
        <begin position="1"/>
        <end position="47"/>
    </location>
</feature>
<dbReference type="GO" id="GO:0003677">
    <property type="term" value="F:DNA binding"/>
    <property type="evidence" value="ECO:0000318"/>
    <property type="project" value="GO_Central"/>
</dbReference>
<proteinExistence type="inferred from homology"/>
<keyword evidence="2" id="KW-0175">Coiled coil</keyword>
<feature type="compositionally biased region" description="Acidic residues" evidence="3">
    <location>
        <begin position="394"/>
        <end position="404"/>
    </location>
</feature>
<dbReference type="Proteomes" id="UP000189703">
    <property type="component" value="Unplaced"/>
</dbReference>
<evidence type="ECO:0000256" key="2">
    <source>
        <dbReference type="ARBA" id="ARBA00023054"/>
    </source>
</evidence>
<evidence type="ECO:0000313" key="5">
    <source>
        <dbReference type="RefSeq" id="XP_010275520.1"/>
    </source>
</evidence>
<dbReference type="AlphaFoldDB" id="A0A1U8B3U6"/>
<organism evidence="4 5">
    <name type="scientific">Nelumbo nucifera</name>
    <name type="common">Sacred lotus</name>
    <dbReference type="NCBI Taxonomy" id="4432"/>
    <lineage>
        <taxon>Eukaryota</taxon>
        <taxon>Viridiplantae</taxon>
        <taxon>Streptophyta</taxon>
        <taxon>Embryophyta</taxon>
        <taxon>Tracheophyta</taxon>
        <taxon>Spermatophyta</taxon>
        <taxon>Magnoliopsida</taxon>
        <taxon>Proteales</taxon>
        <taxon>Nelumbonaceae</taxon>
        <taxon>Nelumbo</taxon>
    </lineage>
</organism>
<reference evidence="5" key="1">
    <citation type="submission" date="2025-08" db="UniProtKB">
        <authorList>
            <consortium name="RefSeq"/>
        </authorList>
    </citation>
    <scope>IDENTIFICATION</scope>
</reference>